<keyword evidence="6" id="KW-0732">Signal</keyword>
<dbReference type="AlphaFoldDB" id="A0AAE0ING8"/>
<keyword evidence="5" id="KW-0560">Oxidoreductase</keyword>
<dbReference type="InterPro" id="IPR006094">
    <property type="entry name" value="Oxid_FAD_bind_N"/>
</dbReference>
<gene>
    <name evidence="8" type="ORF">B0T19DRAFT_476000</name>
</gene>
<comment type="similarity">
    <text evidence="2">Belongs to the oxygen-dependent FAD-linked oxidoreductase family.</text>
</comment>
<keyword evidence="3" id="KW-0285">Flavoprotein</keyword>
<dbReference type="Pfam" id="PF01565">
    <property type="entry name" value="FAD_binding_4"/>
    <property type="match status" value="1"/>
</dbReference>
<evidence type="ECO:0000259" key="7">
    <source>
        <dbReference type="PROSITE" id="PS51387"/>
    </source>
</evidence>
<name>A0AAE0ING8_9PEZI</name>
<dbReference type="Pfam" id="PF08031">
    <property type="entry name" value="BBE"/>
    <property type="match status" value="1"/>
</dbReference>
<evidence type="ECO:0000313" key="9">
    <source>
        <dbReference type="Proteomes" id="UP001286456"/>
    </source>
</evidence>
<dbReference type="EMBL" id="JAUEPO010000003">
    <property type="protein sequence ID" value="KAK3328391.1"/>
    <property type="molecule type" value="Genomic_DNA"/>
</dbReference>
<dbReference type="PROSITE" id="PS51387">
    <property type="entry name" value="FAD_PCMH"/>
    <property type="match status" value="1"/>
</dbReference>
<feature type="signal peptide" evidence="6">
    <location>
        <begin position="1"/>
        <end position="25"/>
    </location>
</feature>
<evidence type="ECO:0000256" key="4">
    <source>
        <dbReference type="ARBA" id="ARBA00022827"/>
    </source>
</evidence>
<evidence type="ECO:0000256" key="6">
    <source>
        <dbReference type="SAM" id="SignalP"/>
    </source>
</evidence>
<dbReference type="GO" id="GO:0071949">
    <property type="term" value="F:FAD binding"/>
    <property type="evidence" value="ECO:0007669"/>
    <property type="project" value="InterPro"/>
</dbReference>
<dbReference type="InterPro" id="IPR016169">
    <property type="entry name" value="FAD-bd_PCMH_sub2"/>
</dbReference>
<dbReference type="InterPro" id="IPR016166">
    <property type="entry name" value="FAD-bd_PCMH"/>
</dbReference>
<comment type="caution">
    <text evidence="8">The sequence shown here is derived from an EMBL/GenBank/DDBJ whole genome shotgun (WGS) entry which is preliminary data.</text>
</comment>
<feature type="domain" description="FAD-binding PCMH-type" evidence="7">
    <location>
        <begin position="130"/>
        <end position="309"/>
    </location>
</feature>
<reference evidence="8" key="1">
    <citation type="journal article" date="2023" name="Mol. Phylogenet. Evol.">
        <title>Genome-scale phylogeny and comparative genomics of the fungal order Sordariales.</title>
        <authorList>
            <person name="Hensen N."/>
            <person name="Bonometti L."/>
            <person name="Westerberg I."/>
            <person name="Brannstrom I.O."/>
            <person name="Guillou S."/>
            <person name="Cros-Aarteil S."/>
            <person name="Calhoun S."/>
            <person name="Haridas S."/>
            <person name="Kuo A."/>
            <person name="Mondo S."/>
            <person name="Pangilinan J."/>
            <person name="Riley R."/>
            <person name="LaButti K."/>
            <person name="Andreopoulos B."/>
            <person name="Lipzen A."/>
            <person name="Chen C."/>
            <person name="Yan M."/>
            <person name="Daum C."/>
            <person name="Ng V."/>
            <person name="Clum A."/>
            <person name="Steindorff A."/>
            <person name="Ohm R.A."/>
            <person name="Martin F."/>
            <person name="Silar P."/>
            <person name="Natvig D.O."/>
            <person name="Lalanne C."/>
            <person name="Gautier V."/>
            <person name="Ament-Velasquez S.L."/>
            <person name="Kruys A."/>
            <person name="Hutchinson M.I."/>
            <person name="Powell A.J."/>
            <person name="Barry K."/>
            <person name="Miller A.N."/>
            <person name="Grigoriev I.V."/>
            <person name="Debuchy R."/>
            <person name="Gladieux P."/>
            <person name="Hiltunen Thoren M."/>
            <person name="Johannesson H."/>
        </authorList>
    </citation>
    <scope>NUCLEOTIDE SEQUENCE</scope>
    <source>
        <strain evidence="8">SMH4131-1</strain>
    </source>
</reference>
<dbReference type="InterPro" id="IPR050416">
    <property type="entry name" value="FAD-linked_Oxidoreductase"/>
</dbReference>
<protein>
    <recommendedName>
        <fullName evidence="7">FAD-binding PCMH-type domain-containing protein</fullName>
    </recommendedName>
</protein>
<dbReference type="GO" id="GO:0016491">
    <property type="term" value="F:oxidoreductase activity"/>
    <property type="evidence" value="ECO:0007669"/>
    <property type="project" value="UniProtKB-KW"/>
</dbReference>
<evidence type="ECO:0000256" key="3">
    <source>
        <dbReference type="ARBA" id="ARBA00022630"/>
    </source>
</evidence>
<reference evidence="8" key="2">
    <citation type="submission" date="2023-06" db="EMBL/GenBank/DDBJ databases">
        <authorList>
            <consortium name="Lawrence Berkeley National Laboratory"/>
            <person name="Haridas S."/>
            <person name="Hensen N."/>
            <person name="Bonometti L."/>
            <person name="Westerberg I."/>
            <person name="Brannstrom I.O."/>
            <person name="Guillou S."/>
            <person name="Cros-Aarteil S."/>
            <person name="Calhoun S."/>
            <person name="Kuo A."/>
            <person name="Mondo S."/>
            <person name="Pangilinan J."/>
            <person name="Riley R."/>
            <person name="Labutti K."/>
            <person name="Andreopoulos B."/>
            <person name="Lipzen A."/>
            <person name="Chen C."/>
            <person name="Yanf M."/>
            <person name="Daum C."/>
            <person name="Ng V."/>
            <person name="Clum A."/>
            <person name="Steindorff A."/>
            <person name="Ohm R."/>
            <person name="Martin F."/>
            <person name="Silar P."/>
            <person name="Natvig D."/>
            <person name="Lalanne C."/>
            <person name="Gautier V."/>
            <person name="Ament-Velasquez S.L."/>
            <person name="Kruys A."/>
            <person name="Hutchinson M.I."/>
            <person name="Powell A.J."/>
            <person name="Barry K."/>
            <person name="Miller A.N."/>
            <person name="Grigoriev I.V."/>
            <person name="Debuchy R."/>
            <person name="Gladieux P."/>
            <person name="Thoren M.H."/>
            <person name="Johannesson H."/>
        </authorList>
    </citation>
    <scope>NUCLEOTIDE SEQUENCE</scope>
    <source>
        <strain evidence="8">SMH4131-1</strain>
    </source>
</reference>
<keyword evidence="4" id="KW-0274">FAD</keyword>
<keyword evidence="9" id="KW-1185">Reference proteome</keyword>
<feature type="chain" id="PRO_5042175796" description="FAD-binding PCMH-type domain-containing protein" evidence="6">
    <location>
        <begin position="26"/>
        <end position="583"/>
    </location>
</feature>
<dbReference type="InterPro" id="IPR036318">
    <property type="entry name" value="FAD-bd_PCMH-like_sf"/>
</dbReference>
<evidence type="ECO:0000256" key="2">
    <source>
        <dbReference type="ARBA" id="ARBA00005466"/>
    </source>
</evidence>
<comment type="cofactor">
    <cofactor evidence="1">
        <name>FAD</name>
        <dbReference type="ChEBI" id="CHEBI:57692"/>
    </cofactor>
</comment>
<dbReference type="Proteomes" id="UP001286456">
    <property type="component" value="Unassembled WGS sequence"/>
</dbReference>
<dbReference type="InterPro" id="IPR012951">
    <property type="entry name" value="BBE"/>
</dbReference>
<evidence type="ECO:0000256" key="5">
    <source>
        <dbReference type="ARBA" id="ARBA00023002"/>
    </source>
</evidence>
<evidence type="ECO:0000313" key="8">
    <source>
        <dbReference type="EMBL" id="KAK3328391.1"/>
    </source>
</evidence>
<proteinExistence type="inferred from homology"/>
<dbReference type="SUPFAM" id="SSF56176">
    <property type="entry name" value="FAD-binding/transporter-associated domain-like"/>
    <property type="match status" value="1"/>
</dbReference>
<dbReference type="Gene3D" id="3.30.465.10">
    <property type="match status" value="2"/>
</dbReference>
<dbReference type="PANTHER" id="PTHR42973">
    <property type="entry name" value="BINDING OXIDOREDUCTASE, PUTATIVE (AFU_ORTHOLOGUE AFUA_1G17690)-RELATED"/>
    <property type="match status" value="1"/>
</dbReference>
<dbReference type="PANTHER" id="PTHR42973:SF39">
    <property type="entry name" value="FAD-BINDING PCMH-TYPE DOMAIN-CONTAINING PROTEIN"/>
    <property type="match status" value="1"/>
</dbReference>
<accession>A0AAE0ING8</accession>
<evidence type="ECO:0000256" key="1">
    <source>
        <dbReference type="ARBA" id="ARBA00001974"/>
    </source>
</evidence>
<sequence length="583" mass="63041">MLVTSPIRLAGLFTAALLLLPLAASAPGPGPERSRQRCRYLPGDREWPSIQEWNKLNRTVGGRLIAGVPVGRTCYGPYANSVACAELQDTWGLVDNFLNDPVNVVSPYFENNTCDPFVSPEANALSLCQLGNLASYAINVSDASTVAAGLKFAKEKNIRLVIKNTGHDYLGGSAGKGSLALWTHNLKEITFIQNYTSRGYNGTAVKLGAGVQFFEVYKAASDRGLRVVGGSCPTVGATGGWRQAGGYGPLVSTHGLGADNALSYEVVTVDGRHLTASPQENSDLFWALSGGGAGNYAIVLSAIVKTHRDGPVAGSRLSFLNTNSTAFYSAVEAWMKHMLVLDTIPGFATETLVTDGAFALNLATHPGGNLSSMHAALSPFYTTLAQLNITPIVNNSAVQRGYLEHYAEYQTAVITRNLTVGGRFIPRALAHNNTLLSNLTSLFRSLLSEPDAAVYLHGLNVANKTPTPNYNAVTPAWRNNLFLINVIFLESDHAPWTTLRDNLARANVWQDRLRELDPTPLGGAYINEGTFDNVEWKADYFGGTYERLRVIKAKWDPNSLLYVRPGVGADEFVQRGDGRLCRV</sequence>
<organism evidence="8 9">
    <name type="scientific">Cercophora scortea</name>
    <dbReference type="NCBI Taxonomy" id="314031"/>
    <lineage>
        <taxon>Eukaryota</taxon>
        <taxon>Fungi</taxon>
        <taxon>Dikarya</taxon>
        <taxon>Ascomycota</taxon>
        <taxon>Pezizomycotina</taxon>
        <taxon>Sordariomycetes</taxon>
        <taxon>Sordariomycetidae</taxon>
        <taxon>Sordariales</taxon>
        <taxon>Lasiosphaeriaceae</taxon>
        <taxon>Cercophora</taxon>
    </lineage>
</organism>